<feature type="compositionally biased region" description="Basic and acidic residues" evidence="4">
    <location>
        <begin position="669"/>
        <end position="678"/>
    </location>
</feature>
<dbReference type="GO" id="GO:0000149">
    <property type="term" value="F:SNARE binding"/>
    <property type="evidence" value="ECO:0007669"/>
    <property type="project" value="TreeGrafter"/>
</dbReference>
<sequence length="685" mass="79059">MKMIRSGSNSNNFWSTGDSNSHESETIENNQLLTDDQLFTDQSINLNSIQSIQIKNLRQPYKNNQSSTSSSVSSSSDLSHQEFDGSDSTVDQQLLFLGNTATSFVSDRNRLHLNRSRIRLMRSALLDSYLTLSSCSVRAHIPLLTTDIQRSTTNPNFIIDLDRHLNSNRLHPQLSRYNTFISQSCRLKLTLWLRRYHPELTDDDQDGSNPFRPELNWFVDLNRLIYLGKADSETIHFKSTVTPTESSNQLFFKLRDEIYLFEPLEKGWKETGDEDEPSDDKNDGSPLSTLDQNLNGKSQPGLCLDMNSDSLLSFVKMKELIEKQIELDQVISDVKDLEDFYKNSVLRSEEGKRKSSFILMRRLDEIDEKINKINSHQTIASIKLNELLATYEERRTKIESRKEKLRNGKSLLDELTRVRLTKSQEDFKRLHQPRQKRYKEKLDRRRSELVKQLNLIYPIEPINYQPSSTNTNDSDLDKEFLLQFSIGGIYLPNNVGYSTQTNNIPSANSSSMKRSNSNFLMPILYSTNSNANSSGYHFNFNIFTMEEERRISSGLGFIGELIRLLSEYLNIKVLYPVNFIGSRSLVFDQISLIRGTRSFPLYFQGVDKIRFEYGLYLLNKDIEQLMYQRNLRMIELRETLPNLKNLLLTLELNNGGCGKDDEEEEDTEHQDGRRKCEGGDEGVGA</sequence>
<feature type="region of interest" description="Disordered" evidence="4">
    <location>
        <begin position="268"/>
        <end position="292"/>
    </location>
</feature>
<dbReference type="PANTHER" id="PTHR15157:SF5">
    <property type="entry name" value="UV RADIATION RESISTANCE-ASSOCIATED GENE PROTEIN"/>
    <property type="match status" value="1"/>
</dbReference>
<dbReference type="AlphaFoldDB" id="A0AAV0BN37"/>
<gene>
    <name evidence="5" type="ORF">PPACK8108_LOCUS22779</name>
</gene>
<feature type="region of interest" description="Disordered" evidence="4">
    <location>
        <begin position="60"/>
        <end position="85"/>
    </location>
</feature>
<keyword evidence="3" id="KW-0175">Coiled coil</keyword>
<comment type="similarity">
    <text evidence="1">Belongs to the ATG14 family.</text>
</comment>
<feature type="region of interest" description="Disordered" evidence="4">
    <location>
        <begin position="1"/>
        <end position="25"/>
    </location>
</feature>
<dbReference type="GO" id="GO:0000323">
    <property type="term" value="C:lytic vacuole"/>
    <property type="evidence" value="ECO:0007669"/>
    <property type="project" value="TreeGrafter"/>
</dbReference>
<evidence type="ECO:0000256" key="2">
    <source>
        <dbReference type="ARBA" id="ARBA00013807"/>
    </source>
</evidence>
<evidence type="ECO:0000313" key="6">
    <source>
        <dbReference type="Proteomes" id="UP001153365"/>
    </source>
</evidence>
<comment type="caution">
    <text evidence="5">The sequence shown here is derived from an EMBL/GenBank/DDBJ whole genome shotgun (WGS) entry which is preliminary data.</text>
</comment>
<evidence type="ECO:0000256" key="3">
    <source>
        <dbReference type="ARBA" id="ARBA00023054"/>
    </source>
</evidence>
<accession>A0AAV0BN37</accession>
<name>A0AAV0BN37_PHAPC</name>
<keyword evidence="6" id="KW-1185">Reference proteome</keyword>
<dbReference type="GO" id="GO:0005768">
    <property type="term" value="C:endosome"/>
    <property type="evidence" value="ECO:0007669"/>
    <property type="project" value="TreeGrafter"/>
</dbReference>
<evidence type="ECO:0000256" key="1">
    <source>
        <dbReference type="ARBA" id="ARBA00009574"/>
    </source>
</evidence>
<dbReference type="InterPro" id="IPR018791">
    <property type="entry name" value="UV_resistance/autophagy_Atg14"/>
</dbReference>
<dbReference type="GO" id="GO:0032991">
    <property type="term" value="C:protein-containing complex"/>
    <property type="evidence" value="ECO:0007669"/>
    <property type="project" value="UniProtKB-ARBA"/>
</dbReference>
<organism evidence="5 6">
    <name type="scientific">Phakopsora pachyrhizi</name>
    <name type="common">Asian soybean rust disease fungus</name>
    <dbReference type="NCBI Taxonomy" id="170000"/>
    <lineage>
        <taxon>Eukaryota</taxon>
        <taxon>Fungi</taxon>
        <taxon>Dikarya</taxon>
        <taxon>Basidiomycota</taxon>
        <taxon>Pucciniomycotina</taxon>
        <taxon>Pucciniomycetes</taxon>
        <taxon>Pucciniales</taxon>
        <taxon>Phakopsoraceae</taxon>
        <taxon>Phakopsora</taxon>
    </lineage>
</organism>
<evidence type="ECO:0000313" key="5">
    <source>
        <dbReference type="EMBL" id="CAH7687915.1"/>
    </source>
</evidence>
<dbReference type="PANTHER" id="PTHR15157">
    <property type="entry name" value="UV RADIATION RESISTANCE-ASSOCIATED GENE PROTEIN"/>
    <property type="match status" value="1"/>
</dbReference>
<dbReference type="GO" id="GO:0035493">
    <property type="term" value="P:SNARE complex assembly"/>
    <property type="evidence" value="ECO:0007669"/>
    <property type="project" value="TreeGrafter"/>
</dbReference>
<feature type="compositionally biased region" description="Low complexity" evidence="4">
    <location>
        <begin position="66"/>
        <end position="78"/>
    </location>
</feature>
<evidence type="ECO:0000256" key="4">
    <source>
        <dbReference type="SAM" id="MobiDB-lite"/>
    </source>
</evidence>
<reference evidence="5" key="1">
    <citation type="submission" date="2022-06" db="EMBL/GenBank/DDBJ databases">
        <authorList>
            <consortium name="SYNGENTA / RWTH Aachen University"/>
        </authorList>
    </citation>
    <scope>NUCLEOTIDE SEQUENCE</scope>
</reference>
<proteinExistence type="inferred from homology"/>
<feature type="compositionally biased region" description="Polar residues" evidence="4">
    <location>
        <begin position="1"/>
        <end position="19"/>
    </location>
</feature>
<dbReference type="Pfam" id="PF10186">
    <property type="entry name" value="ATG14"/>
    <property type="match status" value="1"/>
</dbReference>
<dbReference type="EMBL" id="CALTRL010005923">
    <property type="protein sequence ID" value="CAH7687915.1"/>
    <property type="molecule type" value="Genomic_DNA"/>
</dbReference>
<dbReference type="Proteomes" id="UP001153365">
    <property type="component" value="Unassembled WGS sequence"/>
</dbReference>
<protein>
    <recommendedName>
        <fullName evidence="2">Autophagy-related protein 14</fullName>
    </recommendedName>
</protein>
<feature type="region of interest" description="Disordered" evidence="4">
    <location>
        <begin position="658"/>
        <end position="685"/>
    </location>
</feature>